<sequence length="52" mass="5833">MFNKIKSPVDNLGANWALILAFFSFITVENPFNLQHIVDSIGWHSQSSRVAA</sequence>
<evidence type="ECO:0000313" key="2">
    <source>
        <dbReference type="EMBL" id="KAE8164060.1"/>
    </source>
</evidence>
<gene>
    <name evidence="2" type="ORF">BDV40DRAFT_261286</name>
</gene>
<evidence type="ECO:0000313" key="3">
    <source>
        <dbReference type="Proteomes" id="UP000326950"/>
    </source>
</evidence>
<dbReference type="AlphaFoldDB" id="A0A5N6V093"/>
<evidence type="ECO:0000256" key="1">
    <source>
        <dbReference type="SAM" id="Phobius"/>
    </source>
</evidence>
<dbReference type="Proteomes" id="UP000326950">
    <property type="component" value="Unassembled WGS sequence"/>
</dbReference>
<dbReference type="EMBL" id="ML738611">
    <property type="protein sequence ID" value="KAE8164060.1"/>
    <property type="molecule type" value="Genomic_DNA"/>
</dbReference>
<protein>
    <submittedName>
        <fullName evidence="2">Uncharacterized protein</fullName>
    </submittedName>
</protein>
<keyword evidence="1" id="KW-0472">Membrane</keyword>
<accession>A0A5N6V093</accession>
<reference evidence="2 3" key="1">
    <citation type="submission" date="2019-04" db="EMBL/GenBank/DDBJ databases">
        <title>Friends and foes A comparative genomics study of 23 Aspergillus species from section Flavi.</title>
        <authorList>
            <consortium name="DOE Joint Genome Institute"/>
            <person name="Kjaerbolling I."/>
            <person name="Vesth T."/>
            <person name="Frisvad J.C."/>
            <person name="Nybo J.L."/>
            <person name="Theobald S."/>
            <person name="Kildgaard S."/>
            <person name="Isbrandt T."/>
            <person name="Kuo A."/>
            <person name="Sato A."/>
            <person name="Lyhne E.K."/>
            <person name="Kogle M.E."/>
            <person name="Wiebenga A."/>
            <person name="Kun R.S."/>
            <person name="Lubbers R.J."/>
            <person name="Makela M.R."/>
            <person name="Barry K."/>
            <person name="Chovatia M."/>
            <person name="Clum A."/>
            <person name="Daum C."/>
            <person name="Haridas S."/>
            <person name="He G."/>
            <person name="LaButti K."/>
            <person name="Lipzen A."/>
            <person name="Mondo S."/>
            <person name="Riley R."/>
            <person name="Salamov A."/>
            <person name="Simmons B.A."/>
            <person name="Magnuson J.K."/>
            <person name="Henrissat B."/>
            <person name="Mortensen U.H."/>
            <person name="Larsen T.O."/>
            <person name="Devries R.P."/>
            <person name="Grigoriev I.V."/>
            <person name="Machida M."/>
            <person name="Baker S.E."/>
            <person name="Andersen M.R."/>
        </authorList>
    </citation>
    <scope>NUCLEOTIDE SEQUENCE [LARGE SCALE GENOMIC DNA]</scope>
    <source>
        <strain evidence="2 3">CBS 117626</strain>
    </source>
</reference>
<feature type="transmembrane region" description="Helical" evidence="1">
    <location>
        <begin position="12"/>
        <end position="28"/>
    </location>
</feature>
<keyword evidence="1" id="KW-1133">Transmembrane helix</keyword>
<proteinExistence type="predicted"/>
<name>A0A5N6V093_ASPTM</name>
<keyword evidence="1" id="KW-0812">Transmembrane</keyword>
<keyword evidence="3" id="KW-1185">Reference proteome</keyword>
<organism evidence="2 3">
    <name type="scientific">Aspergillus tamarii</name>
    <dbReference type="NCBI Taxonomy" id="41984"/>
    <lineage>
        <taxon>Eukaryota</taxon>
        <taxon>Fungi</taxon>
        <taxon>Dikarya</taxon>
        <taxon>Ascomycota</taxon>
        <taxon>Pezizomycotina</taxon>
        <taxon>Eurotiomycetes</taxon>
        <taxon>Eurotiomycetidae</taxon>
        <taxon>Eurotiales</taxon>
        <taxon>Aspergillaceae</taxon>
        <taxon>Aspergillus</taxon>
        <taxon>Aspergillus subgen. Circumdati</taxon>
    </lineage>
</organism>